<dbReference type="AlphaFoldDB" id="A0A9W5VWH8"/>
<dbReference type="Pfam" id="PF11305">
    <property type="entry name" value="DUF3107"/>
    <property type="match status" value="1"/>
</dbReference>
<evidence type="ECO:0008006" key="3">
    <source>
        <dbReference type="Google" id="ProtNLM"/>
    </source>
</evidence>
<dbReference type="OrthoDB" id="3268468at2"/>
<dbReference type="EMBL" id="AGWN01000001">
    <property type="protein sequence ID" value="EPD30904.1"/>
    <property type="molecule type" value="Genomic_DNA"/>
</dbReference>
<name>A0A9W5VWH8_9ACTO</name>
<dbReference type="Proteomes" id="UP000014387">
    <property type="component" value="Unassembled WGS sequence"/>
</dbReference>
<dbReference type="RefSeq" id="WP_016444016.1">
    <property type="nucleotide sequence ID" value="NZ_KE150266.1"/>
</dbReference>
<reference evidence="1 2" key="1">
    <citation type="submission" date="2013-05" db="EMBL/GenBank/DDBJ databases">
        <title>The Genome Sequence of Actinomyces europaeus ACS-120-V-COL10B.</title>
        <authorList>
            <consortium name="The Broad Institute Genomics Platform"/>
            <person name="Earl A."/>
            <person name="Ward D."/>
            <person name="Feldgarden M."/>
            <person name="Gevers D."/>
            <person name="Saerens B."/>
            <person name="Vaneechoutte M."/>
            <person name="Walker B."/>
            <person name="Young S."/>
            <person name="Zeng Q."/>
            <person name="Gargeya S."/>
            <person name="Fitzgerald M."/>
            <person name="Haas B."/>
            <person name="Abouelleil A."/>
            <person name="Allen A.W."/>
            <person name="Alvarado L."/>
            <person name="Arachchi H.M."/>
            <person name="Berlin A.M."/>
            <person name="Chapman S.B."/>
            <person name="Gainer-Dewar J."/>
            <person name="Goldberg J."/>
            <person name="Griggs A."/>
            <person name="Gujja S."/>
            <person name="Hansen M."/>
            <person name="Howarth C."/>
            <person name="Imamovic A."/>
            <person name="Ireland A."/>
            <person name="Larimer J."/>
            <person name="McCowan C."/>
            <person name="Murphy C."/>
            <person name="Pearson M."/>
            <person name="Poon T.W."/>
            <person name="Priest M."/>
            <person name="Roberts A."/>
            <person name="Saif S."/>
            <person name="Shea T."/>
            <person name="Sisk P."/>
            <person name="Sykes S."/>
            <person name="Wortman J."/>
            <person name="Nusbaum C."/>
            <person name="Birren B."/>
        </authorList>
    </citation>
    <scope>NUCLEOTIDE SEQUENCE [LARGE SCALE GENOMIC DNA]</scope>
    <source>
        <strain evidence="1 2">ACS-120-V-Col10b</strain>
    </source>
</reference>
<sequence>MIIQIGITGVTRELSFEVKMSEDELFSKVRQALDGKTNLEFTDAKERRVIIPSDKLGYVLVAESKRGPVGFTV</sequence>
<keyword evidence="2" id="KW-1185">Reference proteome</keyword>
<accession>A0A9W5VWH8</accession>
<evidence type="ECO:0000313" key="2">
    <source>
        <dbReference type="Proteomes" id="UP000014387"/>
    </source>
</evidence>
<proteinExistence type="predicted"/>
<dbReference type="InterPro" id="IPR021456">
    <property type="entry name" value="DUF3107"/>
</dbReference>
<comment type="caution">
    <text evidence="1">The sequence shown here is derived from an EMBL/GenBank/DDBJ whole genome shotgun (WGS) entry which is preliminary data.</text>
</comment>
<evidence type="ECO:0000313" key="1">
    <source>
        <dbReference type="EMBL" id="EPD30904.1"/>
    </source>
</evidence>
<organism evidence="1 2">
    <name type="scientific">Gleimia europaea ACS-120-V-Col10b</name>
    <dbReference type="NCBI Taxonomy" id="883069"/>
    <lineage>
        <taxon>Bacteria</taxon>
        <taxon>Bacillati</taxon>
        <taxon>Actinomycetota</taxon>
        <taxon>Actinomycetes</taxon>
        <taxon>Actinomycetales</taxon>
        <taxon>Actinomycetaceae</taxon>
        <taxon>Gleimia</taxon>
    </lineage>
</organism>
<protein>
    <recommendedName>
        <fullName evidence="3">ATP-binding protein</fullName>
    </recommendedName>
</protein>
<gene>
    <name evidence="1" type="ORF">HMPREF9238_00659</name>
</gene>